<dbReference type="OrthoDB" id="3268254at2"/>
<evidence type="ECO:0000313" key="2">
    <source>
        <dbReference type="Proteomes" id="UP000316778"/>
    </source>
</evidence>
<organism evidence="1 2">
    <name type="scientific">Chitinophaga japonensis</name>
    <name type="common">Flexibacter japonensis</name>
    <dbReference type="NCBI Taxonomy" id="104662"/>
    <lineage>
        <taxon>Bacteria</taxon>
        <taxon>Pseudomonadati</taxon>
        <taxon>Bacteroidota</taxon>
        <taxon>Chitinophagia</taxon>
        <taxon>Chitinophagales</taxon>
        <taxon>Chitinophagaceae</taxon>
        <taxon>Chitinophaga</taxon>
    </lineage>
</organism>
<name>A0A562T6V7_CHIJA</name>
<reference evidence="1 2" key="1">
    <citation type="journal article" date="2013" name="Stand. Genomic Sci.">
        <title>Genomic Encyclopedia of Type Strains, Phase I: The one thousand microbial genomes (KMG-I) project.</title>
        <authorList>
            <person name="Kyrpides N.C."/>
            <person name="Woyke T."/>
            <person name="Eisen J.A."/>
            <person name="Garrity G."/>
            <person name="Lilburn T.G."/>
            <person name="Beck B.J."/>
            <person name="Whitman W.B."/>
            <person name="Hugenholtz P."/>
            <person name="Klenk H.P."/>
        </authorList>
    </citation>
    <scope>NUCLEOTIDE SEQUENCE [LARGE SCALE GENOMIC DNA]</scope>
    <source>
        <strain evidence="1 2">DSM 13484</strain>
    </source>
</reference>
<evidence type="ECO:0000313" key="1">
    <source>
        <dbReference type="EMBL" id="TWI89265.1"/>
    </source>
</evidence>
<protein>
    <submittedName>
        <fullName evidence="1">Mobilization protein MobC</fullName>
    </submittedName>
</protein>
<accession>A0A562T6V7</accession>
<dbReference type="EMBL" id="VLLG01000003">
    <property type="protein sequence ID" value="TWI89265.1"/>
    <property type="molecule type" value="Genomic_DNA"/>
</dbReference>
<dbReference type="RefSeq" id="WP_145715471.1">
    <property type="nucleotide sequence ID" value="NZ_BAAAFY010000001.1"/>
</dbReference>
<dbReference type="Proteomes" id="UP000316778">
    <property type="component" value="Unassembled WGS sequence"/>
</dbReference>
<dbReference type="InterPro" id="IPR053842">
    <property type="entry name" value="NikA-like"/>
</dbReference>
<sequence length="120" mass="14008">MENTVKKKKGKGGRPAKNVKLEVRSGVRFSRTDFFIVKEKARKARMRYTVYIRHMAIHGQVTARLSQEERQDFRQLSGMGNNLNQLAKIARRDGMLSAMVLFESYREQLDGILNRIRHDQ</sequence>
<proteinExistence type="predicted"/>
<dbReference type="AlphaFoldDB" id="A0A562T6V7"/>
<comment type="caution">
    <text evidence="1">The sequence shown here is derived from an EMBL/GenBank/DDBJ whole genome shotgun (WGS) entry which is preliminary data.</text>
</comment>
<gene>
    <name evidence="1" type="ORF">LX66_3360</name>
</gene>
<keyword evidence="2" id="KW-1185">Reference proteome</keyword>
<dbReference type="Pfam" id="PF21983">
    <property type="entry name" value="NikA-like"/>
    <property type="match status" value="1"/>
</dbReference>